<proteinExistence type="predicted"/>
<accession>A0A9P6LAB9</accession>
<evidence type="ECO:0008006" key="3">
    <source>
        <dbReference type="Google" id="ProtNLM"/>
    </source>
</evidence>
<dbReference type="EMBL" id="WIUZ02000003">
    <property type="protein sequence ID" value="KAF9789166.1"/>
    <property type="molecule type" value="Genomic_DNA"/>
</dbReference>
<protein>
    <recommendedName>
        <fullName evidence="3">NACHT domain-containing protein</fullName>
    </recommendedName>
</protein>
<dbReference type="OrthoDB" id="1534087at2759"/>
<name>A0A9P6LAB9_9AGAM</name>
<evidence type="ECO:0000313" key="2">
    <source>
        <dbReference type="Proteomes" id="UP000736335"/>
    </source>
</evidence>
<dbReference type="SUPFAM" id="SSF52540">
    <property type="entry name" value="P-loop containing nucleoside triphosphate hydrolases"/>
    <property type="match status" value="1"/>
</dbReference>
<evidence type="ECO:0000313" key="1">
    <source>
        <dbReference type="EMBL" id="KAF9789166.1"/>
    </source>
</evidence>
<comment type="caution">
    <text evidence="1">The sequence shown here is derived from an EMBL/GenBank/DDBJ whole genome shotgun (WGS) entry which is preliminary data.</text>
</comment>
<dbReference type="InterPro" id="IPR027417">
    <property type="entry name" value="P-loop_NTPase"/>
</dbReference>
<gene>
    <name evidence="1" type="ORF">BJ322DRAFT_524899</name>
</gene>
<reference evidence="1" key="1">
    <citation type="journal article" date="2020" name="Nat. Commun.">
        <title>Large-scale genome sequencing of mycorrhizal fungi provides insights into the early evolution of symbiotic traits.</title>
        <authorList>
            <person name="Miyauchi S."/>
            <person name="Kiss E."/>
            <person name="Kuo A."/>
            <person name="Drula E."/>
            <person name="Kohler A."/>
            <person name="Sanchez-Garcia M."/>
            <person name="Morin E."/>
            <person name="Andreopoulos B."/>
            <person name="Barry K.W."/>
            <person name="Bonito G."/>
            <person name="Buee M."/>
            <person name="Carver A."/>
            <person name="Chen C."/>
            <person name="Cichocki N."/>
            <person name="Clum A."/>
            <person name="Culley D."/>
            <person name="Crous P.W."/>
            <person name="Fauchery L."/>
            <person name="Girlanda M."/>
            <person name="Hayes R.D."/>
            <person name="Keri Z."/>
            <person name="LaButti K."/>
            <person name="Lipzen A."/>
            <person name="Lombard V."/>
            <person name="Magnuson J."/>
            <person name="Maillard F."/>
            <person name="Murat C."/>
            <person name="Nolan M."/>
            <person name="Ohm R.A."/>
            <person name="Pangilinan J."/>
            <person name="Pereira M.F."/>
            <person name="Perotto S."/>
            <person name="Peter M."/>
            <person name="Pfister S."/>
            <person name="Riley R."/>
            <person name="Sitrit Y."/>
            <person name="Stielow J.B."/>
            <person name="Szollosi G."/>
            <person name="Zifcakova L."/>
            <person name="Stursova M."/>
            <person name="Spatafora J.W."/>
            <person name="Tedersoo L."/>
            <person name="Vaario L.M."/>
            <person name="Yamada A."/>
            <person name="Yan M."/>
            <person name="Wang P."/>
            <person name="Xu J."/>
            <person name="Bruns T."/>
            <person name="Baldrian P."/>
            <person name="Vilgalys R."/>
            <person name="Dunand C."/>
            <person name="Henrissat B."/>
            <person name="Grigoriev I.V."/>
            <person name="Hibbett D."/>
            <person name="Nagy L.G."/>
            <person name="Martin F.M."/>
        </authorList>
    </citation>
    <scope>NUCLEOTIDE SEQUENCE</scope>
    <source>
        <strain evidence="1">UH-Tt-Lm1</strain>
    </source>
</reference>
<dbReference type="AlphaFoldDB" id="A0A9P6LAB9"/>
<reference evidence="1" key="2">
    <citation type="submission" date="2020-11" db="EMBL/GenBank/DDBJ databases">
        <authorList>
            <consortium name="DOE Joint Genome Institute"/>
            <person name="Kuo A."/>
            <person name="Miyauchi S."/>
            <person name="Kiss E."/>
            <person name="Drula E."/>
            <person name="Kohler A."/>
            <person name="Sanchez-Garcia M."/>
            <person name="Andreopoulos B."/>
            <person name="Barry K.W."/>
            <person name="Bonito G."/>
            <person name="Buee M."/>
            <person name="Carver A."/>
            <person name="Chen C."/>
            <person name="Cichocki N."/>
            <person name="Clum A."/>
            <person name="Culley D."/>
            <person name="Crous P.W."/>
            <person name="Fauchery L."/>
            <person name="Girlanda M."/>
            <person name="Hayes R."/>
            <person name="Keri Z."/>
            <person name="Labutti K."/>
            <person name="Lipzen A."/>
            <person name="Lombard V."/>
            <person name="Magnuson J."/>
            <person name="Maillard F."/>
            <person name="Morin E."/>
            <person name="Murat C."/>
            <person name="Nolan M."/>
            <person name="Ohm R."/>
            <person name="Pangilinan J."/>
            <person name="Pereira M."/>
            <person name="Perotto S."/>
            <person name="Peter M."/>
            <person name="Riley R."/>
            <person name="Sitrit Y."/>
            <person name="Stielow B."/>
            <person name="Szollosi G."/>
            <person name="Zifcakova L."/>
            <person name="Stursova M."/>
            <person name="Spatafora J.W."/>
            <person name="Tedersoo L."/>
            <person name="Vaario L.-M."/>
            <person name="Yamada A."/>
            <person name="Yan M."/>
            <person name="Wang P."/>
            <person name="Xu J."/>
            <person name="Bruns T."/>
            <person name="Baldrian P."/>
            <person name="Vilgalys R."/>
            <person name="Henrissat B."/>
            <person name="Grigoriev I.V."/>
            <person name="Hibbett D."/>
            <person name="Nagy L.G."/>
            <person name="Martin F.M."/>
        </authorList>
    </citation>
    <scope>NUCLEOTIDE SEQUENCE</scope>
    <source>
        <strain evidence="1">UH-Tt-Lm1</strain>
    </source>
</reference>
<sequence>MSQAGPSTGASRMQTVEDALLSFPKAPAHFFGRDDILDDLLDLAARPAPATLYAAGGMGKTAIALTLLHHEEIAIRFGKYRYFIRCDALENSVDDLLGRLSEAGGFPRPKDVAQLVSHFEASPTCILVLDGIDSIIDPLVPGATEITTTIEELGRCPKVCLVATSRIDVKIPGFWRMRVSRLSKEAARATFHSHCSLKESAGIDDILSELSFHPLSIALLASAAEENEWDQPALLEAWSDGKTSILKASDQTSLEDSIESILRTPTIQAFGATARETLEAIAKSPGDVQEAELSNLFPEINGVEDAVRALRKFSLLYREDGLVKMVSPFRLYFQHFRRLAKSAERPFLRIDSLIRPPPKNLEPRRHDSRVSSPNAGPRVRFVYRL</sequence>
<dbReference type="Gene3D" id="3.40.50.300">
    <property type="entry name" value="P-loop containing nucleotide triphosphate hydrolases"/>
    <property type="match status" value="1"/>
</dbReference>
<keyword evidence="2" id="KW-1185">Reference proteome</keyword>
<organism evidence="1 2">
    <name type="scientific">Thelephora terrestris</name>
    <dbReference type="NCBI Taxonomy" id="56493"/>
    <lineage>
        <taxon>Eukaryota</taxon>
        <taxon>Fungi</taxon>
        <taxon>Dikarya</taxon>
        <taxon>Basidiomycota</taxon>
        <taxon>Agaricomycotina</taxon>
        <taxon>Agaricomycetes</taxon>
        <taxon>Thelephorales</taxon>
        <taxon>Thelephoraceae</taxon>
        <taxon>Thelephora</taxon>
    </lineage>
</organism>
<dbReference type="Proteomes" id="UP000736335">
    <property type="component" value="Unassembled WGS sequence"/>
</dbReference>